<keyword evidence="3" id="KW-1185">Reference proteome</keyword>
<keyword evidence="2" id="KW-0675">Receptor</keyword>
<evidence type="ECO:0000313" key="3">
    <source>
        <dbReference type="Proteomes" id="UP000051952"/>
    </source>
</evidence>
<accession>A0A0S4ITJ0</accession>
<proteinExistence type="predicted"/>
<dbReference type="InterPro" id="IPR057207">
    <property type="entry name" value="FBXL15_LRR"/>
</dbReference>
<feature type="domain" description="F-box/LRR-repeat protein 15-like leucin rich repeat" evidence="1">
    <location>
        <begin position="133"/>
        <end position="204"/>
    </location>
</feature>
<dbReference type="PANTHER" id="PTHR13318">
    <property type="entry name" value="PARTNER OF PAIRED, ISOFORM B-RELATED"/>
    <property type="match status" value="1"/>
</dbReference>
<gene>
    <name evidence="2" type="ORF">BSAL_66610</name>
</gene>
<dbReference type="InterPro" id="IPR032675">
    <property type="entry name" value="LRR_dom_sf"/>
</dbReference>
<name>A0A0S4ITJ0_BODSA</name>
<dbReference type="OrthoDB" id="258373at2759"/>
<protein>
    <submittedName>
        <fullName evidence="2">Receptor-type protein kinase, putative</fullName>
    </submittedName>
</protein>
<keyword evidence="2" id="KW-0418">Kinase</keyword>
<dbReference type="AlphaFoldDB" id="A0A0S4ITJ0"/>
<dbReference type="InterPro" id="IPR006553">
    <property type="entry name" value="Leu-rich_rpt_Cys-con_subtyp"/>
</dbReference>
<dbReference type="SUPFAM" id="SSF52047">
    <property type="entry name" value="RNI-like"/>
    <property type="match status" value="1"/>
</dbReference>
<dbReference type="Gene3D" id="3.80.10.10">
    <property type="entry name" value="Ribonuclease Inhibitor"/>
    <property type="match status" value="2"/>
</dbReference>
<dbReference type="GO" id="GO:0031146">
    <property type="term" value="P:SCF-dependent proteasomal ubiquitin-dependent protein catabolic process"/>
    <property type="evidence" value="ECO:0007669"/>
    <property type="project" value="TreeGrafter"/>
</dbReference>
<organism evidence="2 3">
    <name type="scientific">Bodo saltans</name>
    <name type="common">Flagellated protozoan</name>
    <dbReference type="NCBI Taxonomy" id="75058"/>
    <lineage>
        <taxon>Eukaryota</taxon>
        <taxon>Discoba</taxon>
        <taxon>Euglenozoa</taxon>
        <taxon>Kinetoplastea</taxon>
        <taxon>Metakinetoplastina</taxon>
        <taxon>Eubodonida</taxon>
        <taxon>Bodonidae</taxon>
        <taxon>Bodo</taxon>
    </lineage>
</organism>
<dbReference type="GO" id="GO:0016301">
    <property type="term" value="F:kinase activity"/>
    <property type="evidence" value="ECO:0007669"/>
    <property type="project" value="UniProtKB-KW"/>
</dbReference>
<feature type="domain" description="F-box/LRR-repeat protein 15-like leucin rich repeat" evidence="1">
    <location>
        <begin position="210"/>
        <end position="303"/>
    </location>
</feature>
<dbReference type="GO" id="GO:0019005">
    <property type="term" value="C:SCF ubiquitin ligase complex"/>
    <property type="evidence" value="ECO:0007669"/>
    <property type="project" value="TreeGrafter"/>
</dbReference>
<evidence type="ECO:0000313" key="2">
    <source>
        <dbReference type="EMBL" id="CUF87185.1"/>
    </source>
</evidence>
<reference evidence="3" key="1">
    <citation type="submission" date="2015-09" db="EMBL/GenBank/DDBJ databases">
        <authorList>
            <consortium name="Pathogen Informatics"/>
        </authorList>
    </citation>
    <scope>NUCLEOTIDE SEQUENCE [LARGE SCALE GENOMIC DNA]</scope>
    <source>
        <strain evidence="3">Lake Konstanz</strain>
    </source>
</reference>
<dbReference type="EMBL" id="CYKH01000428">
    <property type="protein sequence ID" value="CUF87185.1"/>
    <property type="molecule type" value="Genomic_DNA"/>
</dbReference>
<dbReference type="Pfam" id="PF25372">
    <property type="entry name" value="DUF7885"/>
    <property type="match status" value="2"/>
</dbReference>
<sequence length="321" mass="34763">MSTQESMPSAIQATHTVSQERVLSTDRVVLGACMDCAGGVLWEGVLHTEGQRDRVVTIKRVLCGGAAAVARRVAALLSRRINAPRVVGLLDVGPFESYVVLECDQLKATMLQQTLGRPGPTDVLRLPRAAALQQLQHLDLSSCFDITDAGLASVAFLRQLRHLNLHKCKKVTDAGLTDVAKLQQLRYLSLNKCKGITDAGLAIITKLKQLQRLSLESCNKITNAGLVCVATLEQLRYLSLTDCNLISDAGILSIASLQQLQYLYLDYCDNITDAGLVSVATLHQLLFLSLYHCNLITDAGILSGALPSSRTFRTCTSDCAP</sequence>
<dbReference type="SMART" id="SM00367">
    <property type="entry name" value="LRR_CC"/>
    <property type="match status" value="6"/>
</dbReference>
<evidence type="ECO:0000259" key="1">
    <source>
        <dbReference type="Pfam" id="PF25372"/>
    </source>
</evidence>
<keyword evidence="2" id="KW-0808">Transferase</keyword>
<dbReference type="PANTHER" id="PTHR13318:SF105">
    <property type="entry name" value="F-BOX_LRR-REPEAT PROTEIN 3"/>
    <property type="match status" value="1"/>
</dbReference>
<dbReference type="VEuPathDB" id="TriTrypDB:BSAL_66610"/>
<dbReference type="Proteomes" id="UP000051952">
    <property type="component" value="Unassembled WGS sequence"/>
</dbReference>